<proteinExistence type="predicted"/>
<accession>A0A1M7UU09</accession>
<evidence type="ECO:0000313" key="2">
    <source>
        <dbReference type="Proteomes" id="UP000184010"/>
    </source>
</evidence>
<dbReference type="STRING" id="1121395.SAMN02745215_04654"/>
<organism evidence="1 2">
    <name type="scientific">Desulfitobacterium chlororespirans DSM 11544</name>
    <dbReference type="NCBI Taxonomy" id="1121395"/>
    <lineage>
        <taxon>Bacteria</taxon>
        <taxon>Bacillati</taxon>
        <taxon>Bacillota</taxon>
        <taxon>Clostridia</taxon>
        <taxon>Eubacteriales</taxon>
        <taxon>Desulfitobacteriaceae</taxon>
        <taxon>Desulfitobacterium</taxon>
    </lineage>
</organism>
<dbReference type="RefSeq" id="WP_018213628.1">
    <property type="nucleotide sequence ID" value="NZ_FRDN01000017.1"/>
</dbReference>
<sequence>MEKGLVIRYFSGGYFLCDGKPPKGRENDGELYVGNTVKWFEKWEEAEAMLKMIDEAYGF</sequence>
<name>A0A1M7UU09_9FIRM</name>
<dbReference type="Proteomes" id="UP000184010">
    <property type="component" value="Unassembled WGS sequence"/>
</dbReference>
<dbReference type="AlphaFoldDB" id="A0A1M7UU09"/>
<evidence type="ECO:0000313" key="1">
    <source>
        <dbReference type="EMBL" id="SHN86521.1"/>
    </source>
</evidence>
<protein>
    <submittedName>
        <fullName evidence="1">Uncharacterized protein</fullName>
    </submittedName>
</protein>
<keyword evidence="2" id="KW-1185">Reference proteome</keyword>
<dbReference type="EMBL" id="FRDN01000017">
    <property type="protein sequence ID" value="SHN86521.1"/>
    <property type="molecule type" value="Genomic_DNA"/>
</dbReference>
<reference evidence="2" key="1">
    <citation type="submission" date="2016-12" db="EMBL/GenBank/DDBJ databases">
        <authorList>
            <person name="Varghese N."/>
            <person name="Submissions S."/>
        </authorList>
    </citation>
    <scope>NUCLEOTIDE SEQUENCE [LARGE SCALE GENOMIC DNA]</scope>
    <source>
        <strain evidence="2">DSM 11544</strain>
    </source>
</reference>
<gene>
    <name evidence="1" type="ORF">SAMN02745215_04654</name>
</gene>